<accession>A0A7X3FFZ1</accession>
<keyword evidence="2" id="KW-0436">Ligase</keyword>
<comment type="caution">
    <text evidence="5">The sequence shown here is derived from an EMBL/GenBank/DDBJ whole genome shotgun (WGS) entry which is preliminary data.</text>
</comment>
<dbReference type="RefSeq" id="WP_157333410.1">
    <property type="nucleotide sequence ID" value="NZ_RHLK01000002.1"/>
</dbReference>
<dbReference type="InterPro" id="IPR045851">
    <property type="entry name" value="AMP-bd_C_sf"/>
</dbReference>
<evidence type="ECO:0000313" key="5">
    <source>
        <dbReference type="EMBL" id="MVO98877.1"/>
    </source>
</evidence>
<dbReference type="Gene3D" id="3.30.300.30">
    <property type="match status" value="1"/>
</dbReference>
<proteinExistence type="inferred from homology"/>
<keyword evidence="6" id="KW-1185">Reference proteome</keyword>
<evidence type="ECO:0000256" key="1">
    <source>
        <dbReference type="ARBA" id="ARBA00006432"/>
    </source>
</evidence>
<dbReference type="EMBL" id="RHLK01000002">
    <property type="protein sequence ID" value="MVO98877.1"/>
    <property type="molecule type" value="Genomic_DNA"/>
</dbReference>
<evidence type="ECO:0000259" key="3">
    <source>
        <dbReference type="Pfam" id="PF00501"/>
    </source>
</evidence>
<dbReference type="GO" id="GO:0006631">
    <property type="term" value="P:fatty acid metabolic process"/>
    <property type="evidence" value="ECO:0007669"/>
    <property type="project" value="TreeGrafter"/>
</dbReference>
<dbReference type="AlphaFoldDB" id="A0A7X3FFZ1"/>
<dbReference type="InterPro" id="IPR042099">
    <property type="entry name" value="ANL_N_sf"/>
</dbReference>
<evidence type="ECO:0000256" key="2">
    <source>
        <dbReference type="ARBA" id="ARBA00022598"/>
    </source>
</evidence>
<dbReference type="PANTHER" id="PTHR43201:SF5">
    <property type="entry name" value="MEDIUM-CHAIN ACYL-COA LIGASE ACSF2, MITOCHONDRIAL"/>
    <property type="match status" value="1"/>
</dbReference>
<feature type="domain" description="AMP-dependent synthetase/ligase" evidence="3">
    <location>
        <begin position="21"/>
        <end position="346"/>
    </location>
</feature>
<dbReference type="Pfam" id="PF00501">
    <property type="entry name" value="AMP-binding"/>
    <property type="match status" value="1"/>
</dbReference>
<dbReference type="InterPro" id="IPR000873">
    <property type="entry name" value="AMP-dep_synth/lig_dom"/>
</dbReference>
<name>A0A7X3FFZ1_9BACL</name>
<dbReference type="PANTHER" id="PTHR43201">
    <property type="entry name" value="ACYL-COA SYNTHETASE"/>
    <property type="match status" value="1"/>
</dbReference>
<dbReference type="CDD" id="cd04433">
    <property type="entry name" value="AFD_class_I"/>
    <property type="match status" value="1"/>
</dbReference>
<dbReference type="Gene3D" id="3.40.50.12780">
    <property type="entry name" value="N-terminal domain of ligase-like"/>
    <property type="match status" value="1"/>
</dbReference>
<dbReference type="Pfam" id="PF13193">
    <property type="entry name" value="AMP-binding_C"/>
    <property type="match status" value="1"/>
</dbReference>
<dbReference type="Proteomes" id="UP000490800">
    <property type="component" value="Unassembled WGS sequence"/>
</dbReference>
<dbReference type="SUPFAM" id="SSF56801">
    <property type="entry name" value="Acetyl-CoA synthetase-like"/>
    <property type="match status" value="1"/>
</dbReference>
<dbReference type="PROSITE" id="PS00455">
    <property type="entry name" value="AMP_BINDING"/>
    <property type="match status" value="1"/>
</dbReference>
<dbReference type="GO" id="GO:0031956">
    <property type="term" value="F:medium-chain fatty acid-CoA ligase activity"/>
    <property type="evidence" value="ECO:0007669"/>
    <property type="project" value="TreeGrafter"/>
</dbReference>
<feature type="domain" description="AMP-binding enzyme C-terminal" evidence="4">
    <location>
        <begin position="395"/>
        <end position="468"/>
    </location>
</feature>
<reference evidence="5 6" key="1">
    <citation type="journal article" date="2019" name="Microorganisms">
        <title>Paenibacillus lutrae sp. nov., A Chitinolytic Species Isolated from A River Otter in Castril Natural Park, Granada, Spain.</title>
        <authorList>
            <person name="Rodriguez M."/>
            <person name="Reina J.C."/>
            <person name="Bejar V."/>
            <person name="Llamas I."/>
        </authorList>
    </citation>
    <scope>NUCLEOTIDE SEQUENCE [LARGE SCALE GENOMIC DNA]</scope>
    <source>
        <strain evidence="5 6">N10</strain>
    </source>
</reference>
<comment type="similarity">
    <text evidence="1">Belongs to the ATP-dependent AMP-binding enzyme family.</text>
</comment>
<evidence type="ECO:0000259" key="4">
    <source>
        <dbReference type="Pfam" id="PF13193"/>
    </source>
</evidence>
<organism evidence="5 6">
    <name type="scientific">Paenibacillus lutrae</name>
    <dbReference type="NCBI Taxonomy" id="2078573"/>
    <lineage>
        <taxon>Bacteria</taxon>
        <taxon>Bacillati</taxon>
        <taxon>Bacillota</taxon>
        <taxon>Bacilli</taxon>
        <taxon>Bacillales</taxon>
        <taxon>Paenibacillaceae</taxon>
        <taxon>Paenibacillus</taxon>
    </lineage>
</organism>
<sequence>MDSRQFFSELYKHGGVCAADGTGGFMTYKQLRERMEQNAQILTRLGFGKSNSKGQQLLAVDVSLGFRVVPVYLAALLLNITLIPVDPLRNPALSDKILRWTKAELYITDSSLDSLGKILPGSLPGTIPSHRQELSEVAVVLYTSGTTGRPKGVMLTYGNIWSNLRSILDYFTLTPKDRLYLFRPLTYASAFTGELLPALYKGAAVYFKPGDINPIGTMKSLARDGITALGVTPTVAAAFARFRSRYDFSGLRYLILSGECLSAAHAEQITAAFPAAGIWNAYGLTEASPRISCLTEAGAVIRKKGCVGRPLAGVKVKVADSQGRPVPEGQEGILYAAGPNIMKGYYGDPEATARKITDGWLCTGDRAVIREGEIYVLGRSDFLLIRGGINMDPSEIESELTRIPQIREALVFGETSEGRTRVHAWITCDSGAEIPQIRSTIIRTIRDSRLWPDVIEIKQELPKTASGKLIRPINP</sequence>
<evidence type="ECO:0000313" key="6">
    <source>
        <dbReference type="Proteomes" id="UP000490800"/>
    </source>
</evidence>
<dbReference type="InterPro" id="IPR020845">
    <property type="entry name" value="AMP-binding_CS"/>
</dbReference>
<dbReference type="InterPro" id="IPR025110">
    <property type="entry name" value="AMP-bd_C"/>
</dbReference>
<protein>
    <submittedName>
        <fullName evidence="5">AMP-binding protein</fullName>
    </submittedName>
</protein>
<gene>
    <name evidence="5" type="ORF">EDM21_04980</name>
</gene>
<dbReference type="OrthoDB" id="9762242at2"/>